<dbReference type="STRING" id="1365950.SAMN05428963_11790"/>
<feature type="transmembrane region" description="Helical" evidence="9">
    <location>
        <begin position="20"/>
        <end position="40"/>
    </location>
</feature>
<evidence type="ECO:0000313" key="11">
    <source>
        <dbReference type="EMBL" id="SKA34654.1"/>
    </source>
</evidence>
<keyword evidence="5 9" id="KW-0812">Transmembrane</keyword>
<name>A0A1T4T2C2_9HYPH</name>
<evidence type="ECO:0000313" key="12">
    <source>
        <dbReference type="Proteomes" id="UP000190135"/>
    </source>
</evidence>
<dbReference type="EMBL" id="FUXL01000017">
    <property type="protein sequence ID" value="SKA34654.1"/>
    <property type="molecule type" value="Genomic_DNA"/>
</dbReference>
<organism evidence="11 12">
    <name type="scientific">Consotaella salsifontis</name>
    <dbReference type="NCBI Taxonomy" id="1365950"/>
    <lineage>
        <taxon>Bacteria</taxon>
        <taxon>Pseudomonadati</taxon>
        <taxon>Pseudomonadota</taxon>
        <taxon>Alphaproteobacteria</taxon>
        <taxon>Hyphomicrobiales</taxon>
        <taxon>Aurantimonadaceae</taxon>
        <taxon>Consotaella</taxon>
    </lineage>
</organism>
<dbReference type="GO" id="GO:0015740">
    <property type="term" value="P:C4-dicarboxylate transport"/>
    <property type="evidence" value="ECO:0007669"/>
    <property type="project" value="TreeGrafter"/>
</dbReference>
<evidence type="ECO:0000256" key="5">
    <source>
        <dbReference type="ARBA" id="ARBA00022692"/>
    </source>
</evidence>
<evidence type="ECO:0000256" key="7">
    <source>
        <dbReference type="ARBA" id="ARBA00023136"/>
    </source>
</evidence>
<dbReference type="OrthoDB" id="7843639at2"/>
<evidence type="ECO:0000256" key="6">
    <source>
        <dbReference type="ARBA" id="ARBA00022989"/>
    </source>
</evidence>
<evidence type="ECO:0000256" key="3">
    <source>
        <dbReference type="ARBA" id="ARBA00022475"/>
    </source>
</evidence>
<proteinExistence type="inferred from homology"/>
<accession>A0A1T4T2C2</accession>
<dbReference type="GO" id="GO:0022857">
    <property type="term" value="F:transmembrane transporter activity"/>
    <property type="evidence" value="ECO:0007669"/>
    <property type="project" value="UniProtKB-UniRule"/>
</dbReference>
<feature type="transmembrane region" description="Helical" evidence="9">
    <location>
        <begin position="136"/>
        <end position="157"/>
    </location>
</feature>
<gene>
    <name evidence="11" type="ORF">SAMN05428963_11790</name>
</gene>
<comment type="subunit">
    <text evidence="9">The complex comprises the extracytoplasmic solute receptor protein and the two transmembrane proteins.</text>
</comment>
<feature type="transmembrane region" description="Helical" evidence="9">
    <location>
        <begin position="55"/>
        <end position="73"/>
    </location>
</feature>
<dbReference type="Proteomes" id="UP000190135">
    <property type="component" value="Unassembled WGS sequence"/>
</dbReference>
<evidence type="ECO:0000259" key="10">
    <source>
        <dbReference type="Pfam" id="PF04290"/>
    </source>
</evidence>
<dbReference type="AlphaFoldDB" id="A0A1T4T2C2"/>
<feature type="transmembrane region" description="Helical" evidence="9">
    <location>
        <begin position="94"/>
        <end position="116"/>
    </location>
</feature>
<evidence type="ECO:0000256" key="8">
    <source>
        <dbReference type="ARBA" id="ARBA00038436"/>
    </source>
</evidence>
<keyword evidence="12" id="KW-1185">Reference proteome</keyword>
<evidence type="ECO:0000256" key="1">
    <source>
        <dbReference type="ARBA" id="ARBA00004429"/>
    </source>
</evidence>
<comment type="subcellular location">
    <subcellularLocation>
        <location evidence="1 9">Cell inner membrane</location>
        <topology evidence="1 9">Multi-pass membrane protein</topology>
    </subcellularLocation>
</comment>
<keyword evidence="4 9" id="KW-0997">Cell inner membrane</keyword>
<dbReference type="PANTHER" id="PTHR35011">
    <property type="entry name" value="2,3-DIKETO-L-GULONATE TRAP TRANSPORTER SMALL PERMEASE PROTEIN YIAM"/>
    <property type="match status" value="1"/>
</dbReference>
<keyword evidence="7 9" id="KW-0472">Membrane</keyword>
<dbReference type="Pfam" id="PF04290">
    <property type="entry name" value="DctQ"/>
    <property type="match status" value="1"/>
</dbReference>
<dbReference type="InterPro" id="IPR007387">
    <property type="entry name" value="TRAP_DctQ"/>
</dbReference>
<evidence type="ECO:0000256" key="4">
    <source>
        <dbReference type="ARBA" id="ARBA00022519"/>
    </source>
</evidence>
<evidence type="ECO:0000256" key="2">
    <source>
        <dbReference type="ARBA" id="ARBA00022448"/>
    </source>
</evidence>
<keyword evidence="3" id="KW-1003">Cell membrane</keyword>
<dbReference type="GO" id="GO:0005886">
    <property type="term" value="C:plasma membrane"/>
    <property type="evidence" value="ECO:0007669"/>
    <property type="project" value="UniProtKB-SubCell"/>
</dbReference>
<comment type="function">
    <text evidence="9">Part of the tripartite ATP-independent periplasmic (TRAP) transport system.</text>
</comment>
<dbReference type="PANTHER" id="PTHR35011:SF2">
    <property type="entry name" value="2,3-DIKETO-L-GULONATE TRAP TRANSPORTER SMALL PERMEASE PROTEIN YIAM"/>
    <property type="match status" value="1"/>
</dbReference>
<dbReference type="InterPro" id="IPR055348">
    <property type="entry name" value="DctQ"/>
</dbReference>
<feature type="domain" description="Tripartite ATP-independent periplasmic transporters DctQ component" evidence="10">
    <location>
        <begin position="31"/>
        <end position="159"/>
    </location>
</feature>
<protein>
    <recommendedName>
        <fullName evidence="9">TRAP transporter small permease protein</fullName>
    </recommendedName>
</protein>
<sequence>MFRKLIIGLDWFNTIATKAAGWLATVLLMVMTTVVTIHVICRYGFGYSFVWTEEVARYLMVWMTFLFFPLGHKRGMNVAVDFLVVAFRNTKAGIALRLVLEIMVVVLAVFCVKISLGMIGRGMSTMTQALQVPVGLIYLVLPLSFGLTFLCAVEKVLELSARLAGQRVVAIDEETISTEDHGTDDEDGATLPAVAVGRSE</sequence>
<keyword evidence="2 9" id="KW-0813">Transport</keyword>
<reference evidence="11 12" key="1">
    <citation type="submission" date="2017-02" db="EMBL/GenBank/DDBJ databases">
        <authorList>
            <person name="Peterson S.W."/>
        </authorList>
    </citation>
    <scope>NUCLEOTIDE SEQUENCE [LARGE SCALE GENOMIC DNA]</scope>
    <source>
        <strain evidence="11 12">USBA 369</strain>
    </source>
</reference>
<evidence type="ECO:0000256" key="9">
    <source>
        <dbReference type="RuleBase" id="RU369079"/>
    </source>
</evidence>
<comment type="similarity">
    <text evidence="8 9">Belongs to the TRAP transporter small permease family.</text>
</comment>
<dbReference type="RefSeq" id="WP_078709995.1">
    <property type="nucleotide sequence ID" value="NZ_FUXL01000017.1"/>
</dbReference>
<keyword evidence="6 9" id="KW-1133">Transmembrane helix</keyword>